<reference evidence="2 3" key="1">
    <citation type="submission" date="2020-04" db="EMBL/GenBank/DDBJ databases">
        <title>Draft genome of Pyxidicoccus fallax type strain.</title>
        <authorList>
            <person name="Whitworth D.E."/>
        </authorList>
    </citation>
    <scope>NUCLEOTIDE SEQUENCE [LARGE SCALE GENOMIC DNA]</scope>
    <source>
        <strain evidence="2 3">DSM 14698</strain>
    </source>
</reference>
<proteinExistence type="predicted"/>
<dbReference type="AlphaFoldDB" id="A0A848LMJ5"/>
<dbReference type="EMBL" id="JABBJJ010000166">
    <property type="protein sequence ID" value="NMO19055.1"/>
    <property type="molecule type" value="Genomic_DNA"/>
</dbReference>
<dbReference type="CDD" id="cd12108">
    <property type="entry name" value="Hr-like"/>
    <property type="match status" value="1"/>
</dbReference>
<dbReference type="Proteomes" id="UP000518300">
    <property type="component" value="Unassembled WGS sequence"/>
</dbReference>
<gene>
    <name evidence="2" type="ORF">HG543_29940</name>
</gene>
<accession>A0A848LMJ5</accession>
<organism evidence="2 3">
    <name type="scientific">Pyxidicoccus fallax</name>
    <dbReference type="NCBI Taxonomy" id="394095"/>
    <lineage>
        <taxon>Bacteria</taxon>
        <taxon>Pseudomonadati</taxon>
        <taxon>Myxococcota</taxon>
        <taxon>Myxococcia</taxon>
        <taxon>Myxococcales</taxon>
        <taxon>Cystobacterineae</taxon>
        <taxon>Myxococcaceae</taxon>
        <taxon>Pyxidicoccus</taxon>
    </lineage>
</organism>
<dbReference type="Pfam" id="PF01814">
    <property type="entry name" value="Hemerythrin"/>
    <property type="match status" value="1"/>
</dbReference>
<keyword evidence="3" id="KW-1185">Reference proteome</keyword>
<sequence>MLIQLRFKPAEPPSEDAFQLLMECHERIREFSLVGLRLARQAEVPPHERSEAARGLVRYFTEAFPLHVDDEDASLAPRLLQAGLSPEAVEALLEMSRQHADIEALLAVLIAVWKELAEAPERHPPLEPELTRNSERLAAQLEAHLYHEERTLFPEARKVLPPEEARALLAEMRARRAPKTAPPREGEAP</sequence>
<name>A0A848LMJ5_9BACT</name>
<protein>
    <submittedName>
        <fullName evidence="2">Hemerythrin domain-containing protein</fullName>
    </submittedName>
</protein>
<dbReference type="Gene3D" id="1.20.120.520">
    <property type="entry name" value="nmb1532 protein domain like"/>
    <property type="match status" value="1"/>
</dbReference>
<evidence type="ECO:0000313" key="2">
    <source>
        <dbReference type="EMBL" id="NMO19055.1"/>
    </source>
</evidence>
<evidence type="ECO:0000259" key="1">
    <source>
        <dbReference type="Pfam" id="PF01814"/>
    </source>
</evidence>
<dbReference type="RefSeq" id="WP_169348312.1">
    <property type="nucleotide sequence ID" value="NZ_JABBJJ010000166.1"/>
</dbReference>
<evidence type="ECO:0000313" key="3">
    <source>
        <dbReference type="Proteomes" id="UP000518300"/>
    </source>
</evidence>
<comment type="caution">
    <text evidence="2">The sequence shown here is derived from an EMBL/GenBank/DDBJ whole genome shotgun (WGS) entry which is preliminary data.</text>
</comment>
<dbReference type="InterPro" id="IPR012312">
    <property type="entry name" value="Hemerythrin-like"/>
</dbReference>
<feature type="domain" description="Hemerythrin-like" evidence="1">
    <location>
        <begin position="18"/>
        <end position="155"/>
    </location>
</feature>